<dbReference type="InterPro" id="IPR016024">
    <property type="entry name" value="ARM-type_fold"/>
</dbReference>
<sequence length="220" mass="24367">MDDLIEKLRATNVSPTNSSDNTTTILSEISATKDPKLFDKHDLAEFLNLTQSNNVNVCKEAAKCIAEITKSEVQQTMELPIQICRALGNICYLNDEARDIILDLKGDIILIKLLDITDFKDKMNALQFIKVRGGLLSNYLLGGEGLAKRAIELEIMQKIQHIIAIGVQNVDENEDLLLNTLPLMSILTENVPDLNFDASLNIQLSRILSASTNADLAEMP</sequence>
<dbReference type="PANTHER" id="PTHR10957">
    <property type="entry name" value="RAP1 GTPASE-GDP DISSOCIATION STIMULATOR 1"/>
    <property type="match status" value="1"/>
</dbReference>
<dbReference type="InterPro" id="IPR040144">
    <property type="entry name" value="RAP1GDS1"/>
</dbReference>
<evidence type="ECO:0000313" key="1">
    <source>
        <dbReference type="EMBL" id="GBP98179.1"/>
    </source>
</evidence>
<dbReference type="EMBL" id="BGZK01003085">
    <property type="protein sequence ID" value="GBP98179.1"/>
    <property type="molecule type" value="Genomic_DNA"/>
</dbReference>
<gene>
    <name evidence="1" type="ORF">EVAR_69030_1</name>
</gene>
<name>A0A4C2AGF0_EUMVA</name>
<organism evidence="1 2">
    <name type="scientific">Eumeta variegata</name>
    <name type="common">Bagworm moth</name>
    <name type="synonym">Eumeta japonica</name>
    <dbReference type="NCBI Taxonomy" id="151549"/>
    <lineage>
        <taxon>Eukaryota</taxon>
        <taxon>Metazoa</taxon>
        <taxon>Ecdysozoa</taxon>
        <taxon>Arthropoda</taxon>
        <taxon>Hexapoda</taxon>
        <taxon>Insecta</taxon>
        <taxon>Pterygota</taxon>
        <taxon>Neoptera</taxon>
        <taxon>Endopterygota</taxon>
        <taxon>Lepidoptera</taxon>
        <taxon>Glossata</taxon>
        <taxon>Ditrysia</taxon>
        <taxon>Tineoidea</taxon>
        <taxon>Psychidae</taxon>
        <taxon>Oiketicinae</taxon>
        <taxon>Eumeta</taxon>
    </lineage>
</organism>
<proteinExistence type="predicted"/>
<reference evidence="1 2" key="1">
    <citation type="journal article" date="2019" name="Commun. Biol.">
        <title>The bagworm genome reveals a unique fibroin gene that provides high tensile strength.</title>
        <authorList>
            <person name="Kono N."/>
            <person name="Nakamura H."/>
            <person name="Ohtoshi R."/>
            <person name="Tomita M."/>
            <person name="Numata K."/>
            <person name="Arakawa K."/>
        </authorList>
    </citation>
    <scope>NUCLEOTIDE SEQUENCE [LARGE SCALE GENOMIC DNA]</scope>
</reference>
<evidence type="ECO:0008006" key="3">
    <source>
        <dbReference type="Google" id="ProtNLM"/>
    </source>
</evidence>
<dbReference type="AlphaFoldDB" id="A0A4C2AGF0"/>
<dbReference type="STRING" id="151549.A0A4C2AGF0"/>
<keyword evidence="2" id="KW-1185">Reference proteome</keyword>
<dbReference type="Proteomes" id="UP000299102">
    <property type="component" value="Unassembled WGS sequence"/>
</dbReference>
<accession>A0A4C2AGF0</accession>
<protein>
    <recommendedName>
        <fullName evidence="3">Hsp70-binding protein 1</fullName>
    </recommendedName>
</protein>
<dbReference type="SUPFAM" id="SSF48371">
    <property type="entry name" value="ARM repeat"/>
    <property type="match status" value="1"/>
</dbReference>
<dbReference type="OrthoDB" id="26149at2759"/>
<dbReference type="InterPro" id="IPR011989">
    <property type="entry name" value="ARM-like"/>
</dbReference>
<dbReference type="Gene3D" id="1.25.10.10">
    <property type="entry name" value="Leucine-rich Repeat Variant"/>
    <property type="match status" value="1"/>
</dbReference>
<comment type="caution">
    <text evidence="1">The sequence shown here is derived from an EMBL/GenBank/DDBJ whole genome shotgun (WGS) entry which is preliminary data.</text>
</comment>
<evidence type="ECO:0000313" key="2">
    <source>
        <dbReference type="Proteomes" id="UP000299102"/>
    </source>
</evidence>
<dbReference type="GO" id="GO:0005085">
    <property type="term" value="F:guanyl-nucleotide exchange factor activity"/>
    <property type="evidence" value="ECO:0007669"/>
    <property type="project" value="InterPro"/>
</dbReference>